<proteinExistence type="predicted"/>
<dbReference type="EMBL" id="WMBE01000002">
    <property type="protein sequence ID" value="MDG0866593.1"/>
    <property type="molecule type" value="Genomic_DNA"/>
</dbReference>
<organism evidence="4 5">
    <name type="scientific">Candidatus Lucifugimonas marina</name>
    <dbReference type="NCBI Taxonomy" id="3038979"/>
    <lineage>
        <taxon>Bacteria</taxon>
        <taxon>Bacillati</taxon>
        <taxon>Chloroflexota</taxon>
        <taxon>Dehalococcoidia</taxon>
        <taxon>SAR202 cluster</taxon>
        <taxon>Candidatus Lucifugimonadales</taxon>
        <taxon>Candidatus Lucifugimonadaceae</taxon>
        <taxon>Candidatus Lucifugimonas</taxon>
    </lineage>
</organism>
<evidence type="ECO:0000259" key="2">
    <source>
        <dbReference type="Pfam" id="PF24696"/>
    </source>
</evidence>
<reference evidence="4" key="2">
    <citation type="journal article" date="2023" name="Nat. Commun.">
        <title>Cultivation of marine bacteria of the SAR202 clade.</title>
        <authorList>
            <person name="Lim Y."/>
            <person name="Seo J.H."/>
            <person name="Giovannoni S.J."/>
            <person name="Kang I."/>
            <person name="Cho J.C."/>
        </authorList>
    </citation>
    <scope>NUCLEOTIDE SEQUENCE</scope>
    <source>
        <strain evidence="4">JH1073</strain>
    </source>
</reference>
<evidence type="ECO:0000256" key="1">
    <source>
        <dbReference type="SAM" id="MobiDB-lite"/>
    </source>
</evidence>
<dbReference type="AlphaFoldDB" id="A0AAJ5ZL48"/>
<dbReference type="Proteomes" id="UP001321249">
    <property type="component" value="Unassembled WGS sequence"/>
</dbReference>
<reference evidence="5 6" key="1">
    <citation type="submission" date="2019-11" db="EMBL/GenBank/DDBJ databases">
        <authorList>
            <person name="Cho J.-C."/>
        </authorList>
    </citation>
    <scope>NUCLEOTIDE SEQUENCE [LARGE SCALE GENOMIC DNA]</scope>
    <source>
        <strain evidence="4 5">JH1073</strain>
        <strain evidence="3 6">JH702</strain>
    </source>
</reference>
<evidence type="ECO:0000313" key="4">
    <source>
        <dbReference type="EMBL" id="WFG40681.1"/>
    </source>
</evidence>
<reference evidence="5" key="3">
    <citation type="submission" date="2023-06" db="EMBL/GenBank/DDBJ databases">
        <title>Pangenomics reveal diversification of enzyme families and niche specialization in globally abundant SAR202 bacteria.</title>
        <authorList>
            <person name="Saw J.H.W."/>
        </authorList>
    </citation>
    <scope>NUCLEOTIDE SEQUENCE [LARGE SCALE GENOMIC DNA]</scope>
    <source>
        <strain evidence="5">JH1073</strain>
    </source>
</reference>
<gene>
    <name evidence="3" type="ORF">GKO46_05825</name>
    <name evidence="4" type="ORF">GKO48_14070</name>
</gene>
<sequence length="97" mass="10477">MAPETIRVLDPTSPQSIATDGMADRPESLDGMRIGLLRNSKLKSEPLLDAIYEVLADRFDIGSVYKADKGEASRPADPDLLSDFSKEVDVALLANGD</sequence>
<name>A0AAJ5ZL48_9CHLR</name>
<protein>
    <recommendedName>
        <fullName evidence="2">UGSC-like domain-containing protein</fullName>
    </recommendedName>
</protein>
<dbReference type="RefSeq" id="WP_342824142.1">
    <property type="nucleotide sequence ID" value="NZ_CP046146.1"/>
</dbReference>
<dbReference type="InterPro" id="IPR057767">
    <property type="entry name" value="UGSC-like_dom"/>
</dbReference>
<keyword evidence="5" id="KW-1185">Reference proteome</keyword>
<feature type="domain" description="UGSC-like" evidence="2">
    <location>
        <begin position="7"/>
        <end position="97"/>
    </location>
</feature>
<evidence type="ECO:0000313" key="5">
    <source>
        <dbReference type="Proteomes" id="UP001219901"/>
    </source>
</evidence>
<dbReference type="EMBL" id="CP046147">
    <property type="protein sequence ID" value="WFG40681.1"/>
    <property type="molecule type" value="Genomic_DNA"/>
</dbReference>
<evidence type="ECO:0000313" key="6">
    <source>
        <dbReference type="Proteomes" id="UP001321249"/>
    </source>
</evidence>
<accession>A0AAJ5ZL48</accession>
<feature type="region of interest" description="Disordered" evidence="1">
    <location>
        <begin position="1"/>
        <end position="26"/>
    </location>
</feature>
<evidence type="ECO:0000313" key="3">
    <source>
        <dbReference type="EMBL" id="MDG0866593.1"/>
    </source>
</evidence>
<dbReference type="Pfam" id="PF24696">
    <property type="entry name" value="UGSC"/>
    <property type="match status" value="1"/>
</dbReference>
<dbReference type="Proteomes" id="UP001219901">
    <property type="component" value="Chromosome"/>
</dbReference>